<feature type="transmembrane region" description="Helical" evidence="1">
    <location>
        <begin position="7"/>
        <end position="31"/>
    </location>
</feature>
<keyword evidence="3" id="KW-1185">Reference proteome</keyword>
<keyword evidence="1" id="KW-0812">Transmembrane</keyword>
<sequence>MLTRPRAIVFGWLLGGFGFLLSFALAVTMLVRQGTPGFLLIWAVALLVTGACMRAQARWRRSLERMSSPDAVRTFPPARSGWRLNVEDIAFRDIPAA</sequence>
<reference evidence="2 3" key="1">
    <citation type="submission" date="2016-02" db="EMBL/GenBank/DDBJ databases">
        <authorList>
            <person name="Wen L."/>
            <person name="He K."/>
            <person name="Yang H."/>
        </authorList>
    </citation>
    <scope>NUCLEOTIDE SEQUENCE [LARGE SCALE GENOMIC DNA]</scope>
    <source>
        <strain evidence="2 3">TSA40</strain>
    </source>
</reference>
<gene>
    <name evidence="2" type="ORF">AYR66_15265</name>
</gene>
<proteinExistence type="predicted"/>
<keyword evidence="1" id="KW-0472">Membrane</keyword>
<feature type="transmembrane region" description="Helical" evidence="1">
    <location>
        <begin position="37"/>
        <end position="57"/>
    </location>
</feature>
<dbReference type="AlphaFoldDB" id="A0A254TDC6"/>
<protein>
    <submittedName>
        <fullName evidence="2">Uncharacterized protein</fullName>
    </submittedName>
</protein>
<dbReference type="Proteomes" id="UP000197535">
    <property type="component" value="Unassembled WGS sequence"/>
</dbReference>
<dbReference type="EMBL" id="LSTO01000001">
    <property type="protein sequence ID" value="OWW20641.1"/>
    <property type="molecule type" value="Genomic_DNA"/>
</dbReference>
<name>A0A254TDC6_9BURK</name>
<comment type="caution">
    <text evidence="2">The sequence shown here is derived from an EMBL/GenBank/DDBJ whole genome shotgun (WGS) entry which is preliminary data.</text>
</comment>
<evidence type="ECO:0000256" key="1">
    <source>
        <dbReference type="SAM" id="Phobius"/>
    </source>
</evidence>
<evidence type="ECO:0000313" key="3">
    <source>
        <dbReference type="Proteomes" id="UP000197535"/>
    </source>
</evidence>
<organism evidence="2 3">
    <name type="scientific">Noviherbaspirillum denitrificans</name>
    <dbReference type="NCBI Taxonomy" id="1968433"/>
    <lineage>
        <taxon>Bacteria</taxon>
        <taxon>Pseudomonadati</taxon>
        <taxon>Pseudomonadota</taxon>
        <taxon>Betaproteobacteria</taxon>
        <taxon>Burkholderiales</taxon>
        <taxon>Oxalobacteraceae</taxon>
        <taxon>Noviherbaspirillum</taxon>
    </lineage>
</organism>
<keyword evidence="1" id="KW-1133">Transmembrane helix</keyword>
<evidence type="ECO:0000313" key="2">
    <source>
        <dbReference type="EMBL" id="OWW20641.1"/>
    </source>
</evidence>
<accession>A0A254TDC6</accession>